<reference evidence="1" key="1">
    <citation type="submission" date="2020-05" db="EMBL/GenBank/DDBJ databases">
        <title>Phylogenomic resolution of chytrid fungi.</title>
        <authorList>
            <person name="Stajich J.E."/>
            <person name="Amses K."/>
            <person name="Simmons R."/>
            <person name="Seto K."/>
            <person name="Myers J."/>
            <person name="Bonds A."/>
            <person name="Quandt C.A."/>
            <person name="Barry K."/>
            <person name="Liu P."/>
            <person name="Grigoriev I."/>
            <person name="Longcore J.E."/>
            <person name="James T.Y."/>
        </authorList>
    </citation>
    <scope>NUCLEOTIDE SEQUENCE</scope>
    <source>
        <strain evidence="1">PLAUS21</strain>
    </source>
</reference>
<gene>
    <name evidence="1" type="ORF">HK103_004973</name>
</gene>
<proteinExistence type="predicted"/>
<evidence type="ECO:0000313" key="1">
    <source>
        <dbReference type="EMBL" id="KAJ3256990.1"/>
    </source>
</evidence>
<name>A0AAD5UFV9_9FUNG</name>
<dbReference type="EMBL" id="JADGKB010000043">
    <property type="protein sequence ID" value="KAJ3256990.1"/>
    <property type="molecule type" value="Genomic_DNA"/>
</dbReference>
<organism evidence="1 2">
    <name type="scientific">Boothiomyces macroporosus</name>
    <dbReference type="NCBI Taxonomy" id="261099"/>
    <lineage>
        <taxon>Eukaryota</taxon>
        <taxon>Fungi</taxon>
        <taxon>Fungi incertae sedis</taxon>
        <taxon>Chytridiomycota</taxon>
        <taxon>Chytridiomycota incertae sedis</taxon>
        <taxon>Chytridiomycetes</taxon>
        <taxon>Rhizophydiales</taxon>
        <taxon>Terramycetaceae</taxon>
        <taxon>Boothiomyces</taxon>
    </lineage>
</organism>
<dbReference type="AlphaFoldDB" id="A0AAD5UFV9"/>
<keyword evidence="2" id="KW-1185">Reference proteome</keyword>
<comment type="caution">
    <text evidence="1">The sequence shown here is derived from an EMBL/GenBank/DDBJ whole genome shotgun (WGS) entry which is preliminary data.</text>
</comment>
<sequence>MSTSGKDEHHLFKTNITITKDVKHIEAICDCTEQVDVFIKNEVFPKSLLNDILSNKEPADQIYALLMLIFYVGNIVHGKIDLIQGELKPINSMNPKFKQYIGANEKQ</sequence>
<evidence type="ECO:0000313" key="2">
    <source>
        <dbReference type="Proteomes" id="UP001210925"/>
    </source>
</evidence>
<dbReference type="Proteomes" id="UP001210925">
    <property type="component" value="Unassembled WGS sequence"/>
</dbReference>
<protein>
    <submittedName>
        <fullName evidence="1">Uncharacterized protein</fullName>
    </submittedName>
</protein>
<accession>A0AAD5UFV9</accession>